<reference evidence="2" key="1">
    <citation type="journal article" date="2022" name="bioRxiv">
        <title>Sequencing and chromosome-scale assembly of the giantPleurodeles waltlgenome.</title>
        <authorList>
            <person name="Brown T."/>
            <person name="Elewa A."/>
            <person name="Iarovenko S."/>
            <person name="Subramanian E."/>
            <person name="Araus A.J."/>
            <person name="Petzold A."/>
            <person name="Susuki M."/>
            <person name="Suzuki K.-i.T."/>
            <person name="Hayashi T."/>
            <person name="Toyoda A."/>
            <person name="Oliveira C."/>
            <person name="Osipova E."/>
            <person name="Leigh N.D."/>
            <person name="Simon A."/>
            <person name="Yun M.H."/>
        </authorList>
    </citation>
    <scope>NUCLEOTIDE SEQUENCE</scope>
    <source>
        <strain evidence="2">20211129_DDA</strain>
        <tissue evidence="2">Liver</tissue>
    </source>
</reference>
<comment type="caution">
    <text evidence="2">The sequence shown here is derived from an EMBL/GenBank/DDBJ whole genome shotgun (WGS) entry which is preliminary data.</text>
</comment>
<gene>
    <name evidence="2" type="ORF">NDU88_005094</name>
</gene>
<protein>
    <submittedName>
        <fullName evidence="2">Uncharacterized protein</fullName>
    </submittedName>
</protein>
<accession>A0AAV7N4V9</accession>
<dbReference type="EMBL" id="JANPWB010000013">
    <property type="protein sequence ID" value="KAJ1107705.1"/>
    <property type="molecule type" value="Genomic_DNA"/>
</dbReference>
<feature type="compositionally biased region" description="Basic and acidic residues" evidence="1">
    <location>
        <begin position="30"/>
        <end position="43"/>
    </location>
</feature>
<dbReference type="AlphaFoldDB" id="A0AAV7N4V9"/>
<evidence type="ECO:0000256" key="1">
    <source>
        <dbReference type="SAM" id="MobiDB-lite"/>
    </source>
</evidence>
<evidence type="ECO:0000313" key="3">
    <source>
        <dbReference type="Proteomes" id="UP001066276"/>
    </source>
</evidence>
<keyword evidence="3" id="KW-1185">Reference proteome</keyword>
<proteinExistence type="predicted"/>
<feature type="compositionally biased region" description="Basic and acidic residues" evidence="1">
    <location>
        <begin position="8"/>
        <end position="19"/>
    </location>
</feature>
<name>A0AAV7N4V9_PLEWA</name>
<dbReference type="Proteomes" id="UP001066276">
    <property type="component" value="Chromosome 9"/>
</dbReference>
<evidence type="ECO:0000313" key="2">
    <source>
        <dbReference type="EMBL" id="KAJ1107705.1"/>
    </source>
</evidence>
<organism evidence="2 3">
    <name type="scientific">Pleurodeles waltl</name>
    <name type="common">Iberian ribbed newt</name>
    <dbReference type="NCBI Taxonomy" id="8319"/>
    <lineage>
        <taxon>Eukaryota</taxon>
        <taxon>Metazoa</taxon>
        <taxon>Chordata</taxon>
        <taxon>Craniata</taxon>
        <taxon>Vertebrata</taxon>
        <taxon>Euteleostomi</taxon>
        <taxon>Amphibia</taxon>
        <taxon>Batrachia</taxon>
        <taxon>Caudata</taxon>
        <taxon>Salamandroidea</taxon>
        <taxon>Salamandridae</taxon>
        <taxon>Pleurodelinae</taxon>
        <taxon>Pleurodeles</taxon>
    </lineage>
</organism>
<sequence>MAAPEEAALERQLRPELPPRRVKAAAVSSDGRRPAVGDHHNDTTRLILRNKRCLRKSSKARPSRAQAAREQEDAIKEALQLSNNFFFALTENPQIPSDTT</sequence>
<feature type="region of interest" description="Disordered" evidence="1">
    <location>
        <begin position="1"/>
        <end position="44"/>
    </location>
</feature>